<evidence type="ECO:0000259" key="6">
    <source>
        <dbReference type="Pfam" id="PF01794"/>
    </source>
</evidence>
<organism evidence="7 8">
    <name type="scientific">Sedimentitalea xiamensis</name>
    <dbReference type="NCBI Taxonomy" id="3050037"/>
    <lineage>
        <taxon>Bacteria</taxon>
        <taxon>Pseudomonadati</taxon>
        <taxon>Pseudomonadota</taxon>
        <taxon>Alphaproteobacteria</taxon>
        <taxon>Rhodobacterales</taxon>
        <taxon>Paracoccaceae</taxon>
        <taxon>Sedimentitalea</taxon>
    </lineage>
</organism>
<dbReference type="Proteomes" id="UP001227126">
    <property type="component" value="Unassembled WGS sequence"/>
</dbReference>
<evidence type="ECO:0000313" key="8">
    <source>
        <dbReference type="Proteomes" id="UP001227126"/>
    </source>
</evidence>
<feature type="transmembrane region" description="Helical" evidence="5">
    <location>
        <begin position="12"/>
        <end position="30"/>
    </location>
</feature>
<keyword evidence="2 5" id="KW-0812">Transmembrane</keyword>
<evidence type="ECO:0000256" key="3">
    <source>
        <dbReference type="ARBA" id="ARBA00022989"/>
    </source>
</evidence>
<feature type="transmembrane region" description="Helical" evidence="5">
    <location>
        <begin position="42"/>
        <end position="69"/>
    </location>
</feature>
<proteinExistence type="predicted"/>
<evidence type="ECO:0000256" key="1">
    <source>
        <dbReference type="ARBA" id="ARBA00004141"/>
    </source>
</evidence>
<dbReference type="Pfam" id="PF01794">
    <property type="entry name" value="Ferric_reduct"/>
    <property type="match status" value="1"/>
</dbReference>
<name>A0ABT7FA47_9RHOB</name>
<keyword evidence="4 5" id="KW-0472">Membrane</keyword>
<accession>A0ABT7FA47</accession>
<feature type="transmembrane region" description="Helical" evidence="5">
    <location>
        <begin position="150"/>
        <end position="170"/>
    </location>
</feature>
<keyword evidence="3 5" id="KW-1133">Transmembrane helix</keyword>
<evidence type="ECO:0000313" key="7">
    <source>
        <dbReference type="EMBL" id="MDK3071974.1"/>
    </source>
</evidence>
<evidence type="ECO:0000256" key="2">
    <source>
        <dbReference type="ARBA" id="ARBA00022692"/>
    </source>
</evidence>
<feature type="transmembrane region" description="Helical" evidence="5">
    <location>
        <begin position="81"/>
        <end position="100"/>
    </location>
</feature>
<feature type="domain" description="Ferric oxidoreductase" evidence="6">
    <location>
        <begin position="48"/>
        <end position="162"/>
    </location>
</feature>
<evidence type="ECO:0000256" key="5">
    <source>
        <dbReference type="SAM" id="Phobius"/>
    </source>
</evidence>
<keyword evidence="8" id="KW-1185">Reference proteome</keyword>
<reference evidence="7 8" key="1">
    <citation type="submission" date="2023-05" db="EMBL/GenBank/DDBJ databases">
        <title>Sedimentitalea sp. nov. JM2-8.</title>
        <authorList>
            <person name="Huang J."/>
        </authorList>
    </citation>
    <scope>NUCLEOTIDE SEQUENCE [LARGE SCALE GENOMIC DNA]</scope>
    <source>
        <strain evidence="7 8">JM2-8</strain>
    </source>
</reference>
<evidence type="ECO:0000256" key="4">
    <source>
        <dbReference type="ARBA" id="ARBA00023136"/>
    </source>
</evidence>
<feature type="transmembrane region" description="Helical" evidence="5">
    <location>
        <begin position="176"/>
        <end position="194"/>
    </location>
</feature>
<feature type="transmembrane region" description="Helical" evidence="5">
    <location>
        <begin position="120"/>
        <end position="138"/>
    </location>
</feature>
<comment type="subcellular location">
    <subcellularLocation>
        <location evidence="1">Membrane</location>
        <topology evidence="1">Multi-pass membrane protein</topology>
    </subcellularLocation>
</comment>
<gene>
    <name evidence="7" type="ORF">QO034_02520</name>
</gene>
<protein>
    <submittedName>
        <fullName evidence="7">Ferric reductase-like transmembrane domain-containing protein</fullName>
    </submittedName>
</protein>
<dbReference type="EMBL" id="JASNJE010000002">
    <property type="protein sequence ID" value="MDK3071974.1"/>
    <property type="molecule type" value="Genomic_DNA"/>
</dbReference>
<dbReference type="InterPro" id="IPR013130">
    <property type="entry name" value="Fe3_Rdtase_TM_dom"/>
</dbReference>
<comment type="caution">
    <text evidence="7">The sequence shown here is derived from an EMBL/GenBank/DDBJ whole genome shotgun (WGS) entry which is preliminary data.</text>
</comment>
<dbReference type="RefSeq" id="WP_284483928.1">
    <property type="nucleotide sequence ID" value="NZ_JASNJE010000002.1"/>
</dbReference>
<sequence length="199" mass="21127">MEPTLPRLARGGVIWAALAVAIAVPIQAAATSPLLAWRDPVYIAAGFAGVLAMALLLVQPLLAAGILPGLRGMAGRRIHRWTGGCIVIAVLIHVAGLWLTSPPDVVDALLFRSPTPFSPWGVVAMWALFLTAILAVLRRRLRRRLRAWRLGHISLATVIVVGSVIHALLIEGTMGTLSKTALCVLVLLATLKAVSGLRP</sequence>